<accession>A0AA90P115</accession>
<evidence type="ECO:0000313" key="3">
    <source>
        <dbReference type="Proteomes" id="UP001178148"/>
    </source>
</evidence>
<evidence type="ECO:0000313" key="2">
    <source>
        <dbReference type="EMBL" id="MDP0590151.1"/>
    </source>
</evidence>
<reference evidence="2 3" key="1">
    <citation type="journal article" date="2023" name="bioRxiv">
        <title>An intranuclear bacterial parasite of deep-sea mussels expresses apoptosis inhibitors acquired from its host.</title>
        <authorList>
            <person name="Gonzalez Porras M.A."/>
            <person name="Assie A."/>
            <person name="Tietjen M."/>
            <person name="Violette M."/>
            <person name="Kleiner M."/>
            <person name="Gruber-Vodicka H."/>
            <person name="Dubilier N."/>
            <person name="Leisch N."/>
        </authorList>
    </citation>
    <scope>NUCLEOTIDE SEQUENCE [LARGE SCALE GENOMIC DNA]</scope>
    <source>
        <strain evidence="2">IAP13</strain>
    </source>
</reference>
<feature type="domain" description="Transposase InsH N-terminal" evidence="1">
    <location>
        <begin position="23"/>
        <end position="70"/>
    </location>
</feature>
<comment type="caution">
    <text evidence="2">The sequence shown here is derived from an EMBL/GenBank/DDBJ whole genome shotgun (WGS) entry which is preliminary data.</text>
</comment>
<gene>
    <name evidence="2" type="ORF">QS748_13575</name>
</gene>
<sequence length="72" mass="8638">MSNFLNDNLNQSVFFGINYLEVLGENTFEYSLYKLLENDELLSDFYARYKNKYVGRKAYSPALLLWIIFYDE</sequence>
<dbReference type="AlphaFoldDB" id="A0AA90P115"/>
<dbReference type="Proteomes" id="UP001178148">
    <property type="component" value="Unassembled WGS sequence"/>
</dbReference>
<evidence type="ECO:0000259" key="1">
    <source>
        <dbReference type="Pfam" id="PF05598"/>
    </source>
</evidence>
<dbReference type="Pfam" id="PF05598">
    <property type="entry name" value="DUF772"/>
    <property type="match status" value="1"/>
</dbReference>
<proteinExistence type="predicted"/>
<dbReference type="InterPro" id="IPR008490">
    <property type="entry name" value="Transposase_InsH_N"/>
</dbReference>
<name>A0AA90P115_9GAMM</name>
<protein>
    <recommendedName>
        <fullName evidence="1">Transposase InsH N-terminal domain-containing protein</fullName>
    </recommendedName>
</protein>
<dbReference type="EMBL" id="JASXSV010000032">
    <property type="protein sequence ID" value="MDP0590151.1"/>
    <property type="molecule type" value="Genomic_DNA"/>
</dbReference>
<organism evidence="2 3">
    <name type="scientific">Candidatus Endonucleibacter bathymodioli</name>
    <dbReference type="NCBI Taxonomy" id="539814"/>
    <lineage>
        <taxon>Bacteria</taxon>
        <taxon>Pseudomonadati</taxon>
        <taxon>Pseudomonadota</taxon>
        <taxon>Gammaproteobacteria</taxon>
        <taxon>Oceanospirillales</taxon>
        <taxon>Endozoicomonadaceae</taxon>
        <taxon>Candidatus Endonucleibacter</taxon>
    </lineage>
</organism>
<keyword evidence="3" id="KW-1185">Reference proteome</keyword>